<feature type="chain" id="PRO_5045172764" description="DUF5666 domain-containing protein" evidence="1">
    <location>
        <begin position="23"/>
        <end position="201"/>
    </location>
</feature>
<keyword evidence="3" id="KW-1185">Reference proteome</keyword>
<organism evidence="2 3">
    <name type="scientific">Crenobacter oryzisoli</name>
    <dbReference type="NCBI Taxonomy" id="3056844"/>
    <lineage>
        <taxon>Bacteria</taxon>
        <taxon>Pseudomonadati</taxon>
        <taxon>Pseudomonadota</taxon>
        <taxon>Betaproteobacteria</taxon>
        <taxon>Neisseriales</taxon>
        <taxon>Neisseriaceae</taxon>
        <taxon>Crenobacter</taxon>
    </lineage>
</organism>
<comment type="caution">
    <text evidence="2">The sequence shown here is derived from an EMBL/GenBank/DDBJ whole genome shotgun (WGS) entry which is preliminary data.</text>
</comment>
<accession>A0ABT7XQ87</accession>
<protein>
    <recommendedName>
        <fullName evidence="4">DUF5666 domain-containing protein</fullName>
    </recommendedName>
</protein>
<dbReference type="RefSeq" id="WP_289830369.1">
    <property type="nucleotide sequence ID" value="NZ_JAUEDK010000021.1"/>
</dbReference>
<evidence type="ECO:0000313" key="3">
    <source>
        <dbReference type="Proteomes" id="UP001168540"/>
    </source>
</evidence>
<evidence type="ECO:0008006" key="4">
    <source>
        <dbReference type="Google" id="ProtNLM"/>
    </source>
</evidence>
<evidence type="ECO:0000313" key="2">
    <source>
        <dbReference type="EMBL" id="MDN0075729.1"/>
    </source>
</evidence>
<reference evidence="2" key="1">
    <citation type="submission" date="2023-06" db="EMBL/GenBank/DDBJ databases">
        <authorList>
            <person name="Zhang S."/>
        </authorList>
    </citation>
    <scope>NUCLEOTIDE SEQUENCE</scope>
    <source>
        <strain evidence="2">SG2303</strain>
    </source>
</reference>
<proteinExistence type="predicted"/>
<dbReference type="Proteomes" id="UP001168540">
    <property type="component" value="Unassembled WGS sequence"/>
</dbReference>
<name>A0ABT7XQ87_9NEIS</name>
<dbReference type="EMBL" id="JAUEDK010000021">
    <property type="protein sequence ID" value="MDN0075729.1"/>
    <property type="molecule type" value="Genomic_DNA"/>
</dbReference>
<feature type="signal peptide" evidence="1">
    <location>
        <begin position="1"/>
        <end position="22"/>
    </location>
</feature>
<keyword evidence="1" id="KW-0732">Signal</keyword>
<sequence>MKKHVVALLVAGVFGAVPLVQAATSEAPQASAAAGEDVAVGGGVRIEATVKSVDLKKRMVTLTEADGSTHVLTVGKAARNLPQVKPGDKVVLNAIAAVAVSLERTKTLSPLIVEKVTTVRAVEGEKPLGAVRHQVTASVKVLDVDHEKNLVTIQDAKQNVEMLRVRSPAMQERLKAINAGDFLKVKFIRAVVIDVTPAAAN</sequence>
<evidence type="ECO:0000256" key="1">
    <source>
        <dbReference type="SAM" id="SignalP"/>
    </source>
</evidence>
<gene>
    <name evidence="2" type="ORF">QU481_12605</name>
</gene>